<dbReference type="SUPFAM" id="SSF56935">
    <property type="entry name" value="Porins"/>
    <property type="match status" value="1"/>
</dbReference>
<reference evidence="4 5" key="1">
    <citation type="submission" date="2019-06" db="EMBL/GenBank/DDBJ databases">
        <title>Whole genome shotgun sequence of Vibrio comitans NBRC 102076.</title>
        <authorList>
            <person name="Hosoyama A."/>
            <person name="Uohara A."/>
            <person name="Ohji S."/>
            <person name="Ichikawa N."/>
        </authorList>
    </citation>
    <scope>NUCLEOTIDE SEQUENCE [LARGE SCALE GENOMIC DNA]</scope>
    <source>
        <strain evidence="4 5">NBRC 102076</strain>
    </source>
</reference>
<evidence type="ECO:0000256" key="3">
    <source>
        <dbReference type="ARBA" id="ARBA00023136"/>
    </source>
</evidence>
<evidence type="ECO:0000313" key="5">
    <source>
        <dbReference type="Proteomes" id="UP000318242"/>
    </source>
</evidence>
<dbReference type="PANTHER" id="PTHR34501:SF2">
    <property type="entry name" value="OUTER MEMBRANE PORIN F-RELATED"/>
    <property type="match status" value="1"/>
</dbReference>
<proteinExistence type="predicted"/>
<name>A0A4Y3IQ64_9VIBR</name>
<comment type="subcellular location">
    <subcellularLocation>
        <location evidence="1">Cell outer membrane</location>
        <topology evidence="1">Multi-pass membrane protein</topology>
    </subcellularLocation>
</comment>
<dbReference type="Proteomes" id="UP000318242">
    <property type="component" value="Unassembled WGS sequence"/>
</dbReference>
<dbReference type="CDD" id="cd00342">
    <property type="entry name" value="gram_neg_porins"/>
    <property type="match status" value="1"/>
</dbReference>
<sequence>MSVKQFANNKKKSIESYDIYSVFSTTFIHIGKWKDIMKKTVLASVIAGMAFSGQALAVELYNNSGSTFSVGGHISMGIGNDADDELEVQSISPRININATQELGRGWSADVKGEWSVETLEGGGDTFSTRLGYIGVTHDTWGRGVGGTQWSPYYDIGGIADMPIAFANDFLYANGYELGTGRAERMISYRKTFNFGDNIDFNLGAGWQGDNTQGLTNYGNRGQLGLSFDLGGIFVGYAFTTGSVSGSDDDAMGNLISAKYGSYGDGLFVAAVYEMGDSFRNADGGAGVYDSTSIELIAAFALANSLNFSLNYESHENDDDSRTVFSQMALQVEYNITPTFVGYAGYQLDLGNDYADDDDDKYALGVRYYL</sequence>
<dbReference type="Gene3D" id="2.40.160.10">
    <property type="entry name" value="Porin"/>
    <property type="match status" value="1"/>
</dbReference>
<dbReference type="GO" id="GO:0009279">
    <property type="term" value="C:cell outer membrane"/>
    <property type="evidence" value="ECO:0007669"/>
    <property type="project" value="UniProtKB-SubCell"/>
</dbReference>
<dbReference type="InterPro" id="IPR023614">
    <property type="entry name" value="Porin_dom_sf"/>
</dbReference>
<evidence type="ECO:0000256" key="2">
    <source>
        <dbReference type="ARBA" id="ARBA00022729"/>
    </source>
</evidence>
<accession>A0A4Y3IQ64</accession>
<comment type="caution">
    <text evidence="4">The sequence shown here is derived from an EMBL/GenBank/DDBJ whole genome shotgun (WGS) entry which is preliminary data.</text>
</comment>
<keyword evidence="3" id="KW-0472">Membrane</keyword>
<keyword evidence="5" id="KW-1185">Reference proteome</keyword>
<dbReference type="EMBL" id="BJLH01000008">
    <property type="protein sequence ID" value="GEA60880.1"/>
    <property type="molecule type" value="Genomic_DNA"/>
</dbReference>
<keyword evidence="2" id="KW-0732">Signal</keyword>
<dbReference type="InterPro" id="IPR050298">
    <property type="entry name" value="Gram-neg_bact_OMP"/>
</dbReference>
<organism evidence="4 5">
    <name type="scientific">Vibrio comitans NBRC 102076</name>
    <dbReference type="NCBI Taxonomy" id="1219078"/>
    <lineage>
        <taxon>Bacteria</taxon>
        <taxon>Pseudomonadati</taxon>
        <taxon>Pseudomonadota</taxon>
        <taxon>Gammaproteobacteria</taxon>
        <taxon>Vibrionales</taxon>
        <taxon>Vibrionaceae</taxon>
        <taxon>Vibrio</taxon>
    </lineage>
</organism>
<dbReference type="InterPro" id="IPR033900">
    <property type="entry name" value="Gram_neg_porin_domain"/>
</dbReference>
<evidence type="ECO:0000313" key="4">
    <source>
        <dbReference type="EMBL" id="GEA60880.1"/>
    </source>
</evidence>
<gene>
    <name evidence="4" type="ORF">VCO01S_20730</name>
</gene>
<dbReference type="GO" id="GO:0015288">
    <property type="term" value="F:porin activity"/>
    <property type="evidence" value="ECO:0007669"/>
    <property type="project" value="InterPro"/>
</dbReference>
<protein>
    <submittedName>
        <fullName evidence="4">Outer membrane protein N</fullName>
    </submittedName>
</protein>
<evidence type="ECO:0000256" key="1">
    <source>
        <dbReference type="ARBA" id="ARBA00004571"/>
    </source>
</evidence>
<dbReference type="AlphaFoldDB" id="A0A4Y3IQ64"/>
<dbReference type="PANTHER" id="PTHR34501">
    <property type="entry name" value="PROTEIN YDDL-RELATED"/>
    <property type="match status" value="1"/>
</dbReference>